<dbReference type="AlphaFoldDB" id="A0A1R0KEN7"/>
<sequence>MHRDSVGQEDPRERARLIAIGVFSCGLRSLLASTDAAERFAVISATAGEVVDRLALNGMVLPIGERCRRSVCLERYPRARRVVAATIGGMLAYEMAIRTRRISGT</sequence>
<gene>
    <name evidence="1" type="ORF">BS329_38900</name>
</gene>
<dbReference type="Proteomes" id="UP000187486">
    <property type="component" value="Unassembled WGS sequence"/>
</dbReference>
<evidence type="ECO:0000313" key="2">
    <source>
        <dbReference type="Proteomes" id="UP000187486"/>
    </source>
</evidence>
<dbReference type="RefSeq" id="WP_076168286.1">
    <property type="nucleotide sequence ID" value="NZ_JBEZVB010000047.1"/>
</dbReference>
<accession>A0A1R0KEN7</accession>
<dbReference type="EMBL" id="MQUQ01000031">
    <property type="protein sequence ID" value="OLZ43629.1"/>
    <property type="molecule type" value="Genomic_DNA"/>
</dbReference>
<name>A0A1R0KEN7_9PSEU</name>
<comment type="caution">
    <text evidence="1">The sequence shown here is derived from an EMBL/GenBank/DDBJ whole genome shotgun (WGS) entry which is preliminary data.</text>
</comment>
<evidence type="ECO:0000313" key="1">
    <source>
        <dbReference type="EMBL" id="OLZ43629.1"/>
    </source>
</evidence>
<reference evidence="1 2" key="1">
    <citation type="submission" date="2016-01" db="EMBL/GenBank/DDBJ databases">
        <title>Amycolatopsis coloradensis genome sequencing and assembly.</title>
        <authorList>
            <person name="Mayilraj S."/>
        </authorList>
    </citation>
    <scope>NUCLEOTIDE SEQUENCE [LARGE SCALE GENOMIC DNA]</scope>
    <source>
        <strain evidence="1 2">DSM 44225</strain>
    </source>
</reference>
<keyword evidence="2" id="KW-1185">Reference proteome</keyword>
<proteinExistence type="predicted"/>
<organism evidence="1 2">
    <name type="scientific">Amycolatopsis coloradensis</name>
    <dbReference type="NCBI Taxonomy" id="76021"/>
    <lineage>
        <taxon>Bacteria</taxon>
        <taxon>Bacillati</taxon>
        <taxon>Actinomycetota</taxon>
        <taxon>Actinomycetes</taxon>
        <taxon>Pseudonocardiales</taxon>
        <taxon>Pseudonocardiaceae</taxon>
        <taxon>Amycolatopsis</taxon>
    </lineage>
</organism>
<protein>
    <submittedName>
        <fullName evidence="1">Uncharacterized protein</fullName>
    </submittedName>
</protein>